<name>A0A830GRH2_9EURY</name>
<dbReference type="EMBL" id="BMOU01000006">
    <property type="protein sequence ID" value="GGO00791.1"/>
    <property type="molecule type" value="Genomic_DNA"/>
</dbReference>
<feature type="region of interest" description="Disordered" evidence="1">
    <location>
        <begin position="34"/>
        <end position="63"/>
    </location>
</feature>
<comment type="caution">
    <text evidence="2">The sequence shown here is derived from an EMBL/GenBank/DDBJ whole genome shotgun (WGS) entry which is preliminary data.</text>
</comment>
<dbReference type="AlphaFoldDB" id="A0A830GRH2"/>
<dbReference type="Proteomes" id="UP000605784">
    <property type="component" value="Unassembled WGS sequence"/>
</dbReference>
<dbReference type="RefSeq" id="WP_189000891.1">
    <property type="nucleotide sequence ID" value="NZ_BMOU01000006.1"/>
</dbReference>
<reference evidence="2" key="2">
    <citation type="submission" date="2020-09" db="EMBL/GenBank/DDBJ databases">
        <authorList>
            <person name="Sun Q."/>
            <person name="Ohkuma M."/>
        </authorList>
    </citation>
    <scope>NUCLEOTIDE SEQUENCE</scope>
    <source>
        <strain evidence="2">JCM 17820</strain>
    </source>
</reference>
<reference evidence="2" key="1">
    <citation type="journal article" date="2014" name="Int. J. Syst. Evol. Microbiol.">
        <title>Complete genome sequence of Corynebacterium casei LMG S-19264T (=DSM 44701T), isolated from a smear-ripened cheese.</title>
        <authorList>
            <consortium name="US DOE Joint Genome Institute (JGI-PGF)"/>
            <person name="Walter F."/>
            <person name="Albersmeier A."/>
            <person name="Kalinowski J."/>
            <person name="Ruckert C."/>
        </authorList>
    </citation>
    <scope>NUCLEOTIDE SEQUENCE</scope>
    <source>
        <strain evidence="2">JCM 17820</strain>
    </source>
</reference>
<dbReference type="Gene3D" id="2.60.120.380">
    <property type="match status" value="1"/>
</dbReference>
<evidence type="ECO:0000313" key="2">
    <source>
        <dbReference type="EMBL" id="GGO00791.1"/>
    </source>
</evidence>
<organism evidence="2 3">
    <name type="scientific">Haloarcula pellucida</name>
    <dbReference type="NCBI Taxonomy" id="1427151"/>
    <lineage>
        <taxon>Archaea</taxon>
        <taxon>Methanobacteriati</taxon>
        <taxon>Methanobacteriota</taxon>
        <taxon>Stenosarchaea group</taxon>
        <taxon>Halobacteria</taxon>
        <taxon>Halobacteriales</taxon>
        <taxon>Haloarculaceae</taxon>
        <taxon>Haloarcula</taxon>
    </lineage>
</organism>
<evidence type="ECO:0008006" key="4">
    <source>
        <dbReference type="Google" id="ProtNLM"/>
    </source>
</evidence>
<feature type="compositionally biased region" description="Low complexity" evidence="1">
    <location>
        <begin position="34"/>
        <end position="52"/>
    </location>
</feature>
<evidence type="ECO:0000313" key="3">
    <source>
        <dbReference type="Proteomes" id="UP000605784"/>
    </source>
</evidence>
<accession>A0A830GRH2</accession>
<sequence length="359" mass="39623">MLRITLSTSRNALLTVLVAALLITAGCNGLGVGETDTGPDGTTSTPESTATPTPTPTPTVPQNGTDLRSISLEQDAGHIINSDLDGGDPKRDGKYYEPVQFAAEAGTVVNISMRSPTGDPLVKLRGPNGTVIDLDDDGGMGDAADLTMVTLPETGQYTIIATSSEPNTAFTYYLTVEQFIPPEQRDVLFAGNMSSWNRTEQLGEFAYDYTTVFNEHTWTNITGYSVNADEEYIAVTYVIEPENRTFEKMAELDGVMLYGYTGVDKSYQNADGVVNPSWAPERIYFRTVTPDGELYRISYLTSEQAQTYRETQNFDRYYANIWRTRHYGPAHFKYVEGADNATSTGEIGNRDKSEEFKIR</sequence>
<proteinExistence type="predicted"/>
<evidence type="ECO:0000256" key="1">
    <source>
        <dbReference type="SAM" id="MobiDB-lite"/>
    </source>
</evidence>
<keyword evidence="3" id="KW-1185">Reference proteome</keyword>
<dbReference type="PROSITE" id="PS51257">
    <property type="entry name" value="PROKAR_LIPOPROTEIN"/>
    <property type="match status" value="1"/>
</dbReference>
<protein>
    <recommendedName>
        <fullName evidence="4">Pre-peptidase C-terminal domain-containing protein</fullName>
    </recommendedName>
</protein>
<gene>
    <name evidence="2" type="ORF">GCM10009030_33830</name>
</gene>